<dbReference type="EMBL" id="CP036426">
    <property type="protein sequence ID" value="QDV32443.1"/>
    <property type="molecule type" value="Genomic_DNA"/>
</dbReference>
<feature type="region of interest" description="Disordered" evidence="6">
    <location>
        <begin position="447"/>
        <end position="466"/>
    </location>
</feature>
<evidence type="ECO:0000256" key="2">
    <source>
        <dbReference type="ARBA" id="ARBA00022741"/>
    </source>
</evidence>
<dbReference type="Gene3D" id="1.10.510.10">
    <property type="entry name" value="Transferase(Phosphotransferase) domain 1"/>
    <property type="match status" value="1"/>
</dbReference>
<dbReference type="PANTHER" id="PTHR43289:SF6">
    <property type="entry name" value="SERINE_THREONINE-PROTEIN KINASE NEKL-3"/>
    <property type="match status" value="1"/>
</dbReference>
<feature type="compositionally biased region" description="Pro residues" evidence="6">
    <location>
        <begin position="548"/>
        <end position="558"/>
    </location>
</feature>
<sequence length="1125" mass="120781">MSESRRCPGCGAGLPEDSPAGVCPGCRSAAAWAETQDHHPGGPRGGRGSATVRAASYPEFRESLLRTGLAAPADLEGLEAGADGDPTRLAVALVRGGKLTPYQAGALVQGKSRGLLIGCYLILDKLGEGGMGMVFKARHRQTRQVVALKILPPSFARDRDAVRRFRREFQVASLLDHPNLVAAVEADEDRGVHFLTMDYIVGRDLETLVRQDGPMPVPRALHCGIQAARGLEAAHARGVIHRDVKPANVMIDAHGNVRVLDLGLAKLLEAAGGLSRESEGSITRTGAYMGSVDFLAPEQADNAKRADHRADVYGLGCTLYFLLTGRPPFPGDTLLKRLIAHQHLPPPSIRELRPQVPEAMEAVYLRMMAKRPEERPQSMTEVIAALEGCRSSPREAGDASTDLKTFATTFMRRPDPRDPEPRGEVDADDLARPGEFLGIRFEPGPTLADLLSGSGPEATPSSPVGRPRAASIALAVLGLAALAMAVFALRPRPGVSEVARAGVPGPGPLPPELPLAPVFSTFESAQGQGPEPAVEPVPSDDPGAEAPDPGPAVEPAPFPPPSLQVYLDEFDDPGSGWRIEETPVPGSDTPYRKGYADGAYFMEAPGPWISWEAWDITAELASEYEVEAVARSIGPEDAYGGFSLFVVGAEGKGFNVSINPGGLLGIYGSPWAEEPAPHLFEPFSHPAIRGGGQWNALTLRVRTRSLEVLVNGEPACEPIGVDFDLLPSVPEIALGKGDDSRVRAEFDRLAVRLLDRGGRPALDDDGRALNLGFEEGTLRDWAAEGAATIGQPIDGDTVSPRGRDATSGHAGRFWVGTYEVGGDKATGRLSSVPFRVLEPYASLLVSGGDQPDCRVEVAVPDGPVIASFRGERREQLRPRAVDLSGHLGDRVVLRVIDESTEGWGHVNFDDFRFHAEPLGADPPGLSPSRVAYTEEFLQPATGWPRGRPDAGVEFGFDHRDGVYVVDAGRGWNGTRDIRRLRQFSGDFQVEAVGRVLGEAPDAAGAWGIMVVREDGRGIHAIIDRRSLLAVNPAFWGVEAFPDDRPIGPVRPRGIRPADRFNTLTLRVRGRQVEVLVNGLPAFDRAVALDYDLLPAAASLTLDKPDLETRVRVEYDRVQLRVPPPE</sequence>
<feature type="compositionally biased region" description="Basic and acidic residues" evidence="6">
    <location>
        <begin position="412"/>
        <end position="431"/>
    </location>
</feature>
<proteinExistence type="predicted"/>
<dbReference type="AlphaFoldDB" id="A0A518GV31"/>
<dbReference type="RefSeq" id="WP_197446633.1">
    <property type="nucleotide sequence ID" value="NZ_CP036426.1"/>
</dbReference>
<dbReference type="SMART" id="SM00220">
    <property type="entry name" value="S_TKc"/>
    <property type="match status" value="1"/>
</dbReference>
<feature type="binding site" evidence="5">
    <location>
        <position position="149"/>
    </location>
    <ligand>
        <name>ATP</name>
        <dbReference type="ChEBI" id="CHEBI:30616"/>
    </ligand>
</feature>
<evidence type="ECO:0000313" key="8">
    <source>
        <dbReference type="EMBL" id="QDV32443.1"/>
    </source>
</evidence>
<evidence type="ECO:0000256" key="1">
    <source>
        <dbReference type="ARBA" id="ARBA00022679"/>
    </source>
</evidence>
<organism evidence="8 9">
    <name type="scientific">Tautonia plasticadhaerens</name>
    <dbReference type="NCBI Taxonomy" id="2527974"/>
    <lineage>
        <taxon>Bacteria</taxon>
        <taxon>Pseudomonadati</taxon>
        <taxon>Planctomycetota</taxon>
        <taxon>Planctomycetia</taxon>
        <taxon>Isosphaerales</taxon>
        <taxon>Isosphaeraceae</taxon>
        <taxon>Tautonia</taxon>
    </lineage>
</organism>
<accession>A0A518GV31</accession>
<dbReference type="PROSITE" id="PS00107">
    <property type="entry name" value="PROTEIN_KINASE_ATP"/>
    <property type="match status" value="1"/>
</dbReference>
<feature type="region of interest" description="Disordered" evidence="6">
    <location>
        <begin position="523"/>
        <end position="558"/>
    </location>
</feature>
<keyword evidence="4 5" id="KW-0067">ATP-binding</keyword>
<dbReference type="GO" id="GO:0004674">
    <property type="term" value="F:protein serine/threonine kinase activity"/>
    <property type="evidence" value="ECO:0007669"/>
    <property type="project" value="UniProtKB-EC"/>
</dbReference>
<dbReference type="InterPro" id="IPR008271">
    <property type="entry name" value="Ser/Thr_kinase_AS"/>
</dbReference>
<dbReference type="PROSITE" id="PS50011">
    <property type="entry name" value="PROTEIN_KINASE_DOM"/>
    <property type="match status" value="1"/>
</dbReference>
<dbReference type="EC" id="2.7.11.1" evidence="8"/>
<keyword evidence="9" id="KW-1185">Reference proteome</keyword>
<reference evidence="8 9" key="1">
    <citation type="submission" date="2019-02" db="EMBL/GenBank/DDBJ databases">
        <title>Deep-cultivation of Planctomycetes and their phenomic and genomic characterization uncovers novel biology.</title>
        <authorList>
            <person name="Wiegand S."/>
            <person name="Jogler M."/>
            <person name="Boedeker C."/>
            <person name="Pinto D."/>
            <person name="Vollmers J."/>
            <person name="Rivas-Marin E."/>
            <person name="Kohn T."/>
            <person name="Peeters S.H."/>
            <person name="Heuer A."/>
            <person name="Rast P."/>
            <person name="Oberbeckmann S."/>
            <person name="Bunk B."/>
            <person name="Jeske O."/>
            <person name="Meyerdierks A."/>
            <person name="Storesund J.E."/>
            <person name="Kallscheuer N."/>
            <person name="Luecker S."/>
            <person name="Lage O.M."/>
            <person name="Pohl T."/>
            <person name="Merkel B.J."/>
            <person name="Hornburger P."/>
            <person name="Mueller R.-W."/>
            <person name="Bruemmer F."/>
            <person name="Labrenz M."/>
            <person name="Spormann A.M."/>
            <person name="Op den Camp H."/>
            <person name="Overmann J."/>
            <person name="Amann R."/>
            <person name="Jetten M.S.M."/>
            <person name="Mascher T."/>
            <person name="Medema M.H."/>
            <person name="Devos D.P."/>
            <person name="Kaster A.-K."/>
            <person name="Ovreas L."/>
            <person name="Rohde M."/>
            <person name="Galperin M.Y."/>
            <person name="Jogler C."/>
        </authorList>
    </citation>
    <scope>NUCLEOTIDE SEQUENCE [LARGE SCALE GENOMIC DNA]</scope>
    <source>
        <strain evidence="8 9">ElP</strain>
    </source>
</reference>
<dbReference type="InterPro" id="IPR017441">
    <property type="entry name" value="Protein_kinase_ATP_BS"/>
</dbReference>
<dbReference type="KEGG" id="tpla:ElP_02750"/>
<gene>
    <name evidence="8" type="primary">prkC_3</name>
    <name evidence="8" type="ORF">ElP_02750</name>
</gene>
<dbReference type="Proteomes" id="UP000317835">
    <property type="component" value="Chromosome"/>
</dbReference>
<dbReference type="CDD" id="cd14014">
    <property type="entry name" value="STKc_PknB_like"/>
    <property type="match status" value="1"/>
</dbReference>
<dbReference type="Gene3D" id="3.30.200.20">
    <property type="entry name" value="Phosphorylase Kinase, domain 1"/>
    <property type="match status" value="1"/>
</dbReference>
<evidence type="ECO:0000256" key="5">
    <source>
        <dbReference type="PROSITE-ProRule" id="PRU10141"/>
    </source>
</evidence>
<feature type="region of interest" description="Disordered" evidence="6">
    <location>
        <begin position="411"/>
        <end position="431"/>
    </location>
</feature>
<feature type="domain" description="Protein kinase" evidence="7">
    <location>
        <begin position="120"/>
        <end position="386"/>
    </location>
</feature>
<dbReference type="GO" id="GO:0005524">
    <property type="term" value="F:ATP binding"/>
    <property type="evidence" value="ECO:0007669"/>
    <property type="project" value="UniProtKB-UniRule"/>
</dbReference>
<keyword evidence="2 5" id="KW-0547">Nucleotide-binding</keyword>
<dbReference type="PANTHER" id="PTHR43289">
    <property type="entry name" value="MITOGEN-ACTIVATED PROTEIN KINASE KINASE KINASE 20-RELATED"/>
    <property type="match status" value="1"/>
</dbReference>
<protein>
    <submittedName>
        <fullName evidence="8">Serine/threonine-protein kinase PrkC</fullName>
        <ecNumber evidence="8">2.7.11.1</ecNumber>
    </submittedName>
</protein>
<name>A0A518GV31_9BACT</name>
<dbReference type="Pfam" id="PF00069">
    <property type="entry name" value="Pkinase"/>
    <property type="match status" value="1"/>
</dbReference>
<evidence type="ECO:0000256" key="6">
    <source>
        <dbReference type="SAM" id="MobiDB-lite"/>
    </source>
</evidence>
<dbReference type="InterPro" id="IPR000719">
    <property type="entry name" value="Prot_kinase_dom"/>
</dbReference>
<dbReference type="InterPro" id="IPR011009">
    <property type="entry name" value="Kinase-like_dom_sf"/>
</dbReference>
<evidence type="ECO:0000256" key="3">
    <source>
        <dbReference type="ARBA" id="ARBA00022777"/>
    </source>
</evidence>
<evidence type="ECO:0000256" key="4">
    <source>
        <dbReference type="ARBA" id="ARBA00022840"/>
    </source>
</evidence>
<evidence type="ECO:0000313" key="9">
    <source>
        <dbReference type="Proteomes" id="UP000317835"/>
    </source>
</evidence>
<dbReference type="PROSITE" id="PS00108">
    <property type="entry name" value="PROTEIN_KINASE_ST"/>
    <property type="match status" value="1"/>
</dbReference>
<dbReference type="SUPFAM" id="SSF56112">
    <property type="entry name" value="Protein kinase-like (PK-like)"/>
    <property type="match status" value="1"/>
</dbReference>
<keyword evidence="1 8" id="KW-0808">Transferase</keyword>
<keyword evidence="3 8" id="KW-0418">Kinase</keyword>
<evidence type="ECO:0000259" key="7">
    <source>
        <dbReference type="PROSITE" id="PS50011"/>
    </source>
</evidence>